<proteinExistence type="inferred from homology"/>
<dbReference type="HOGENOM" id="CLU_147162_3_1_7"/>
<dbReference type="Proteomes" id="UP000019140">
    <property type="component" value="Unassembled WGS sequence"/>
</dbReference>
<evidence type="ECO:0000256" key="2">
    <source>
        <dbReference type="ARBA" id="ARBA00022649"/>
    </source>
</evidence>
<dbReference type="AlphaFoldDB" id="W4M122"/>
<evidence type="ECO:0000313" key="5">
    <source>
        <dbReference type="Proteomes" id="UP000019140"/>
    </source>
</evidence>
<name>W4M122_9BACT</name>
<keyword evidence="5" id="KW-1185">Reference proteome</keyword>
<reference evidence="4 5" key="1">
    <citation type="journal article" date="2014" name="Nature">
        <title>An environmental bacterial taxon with a large and distinct metabolic repertoire.</title>
        <authorList>
            <person name="Wilson M.C."/>
            <person name="Mori T."/>
            <person name="Ruckert C."/>
            <person name="Uria A.R."/>
            <person name="Helf M.J."/>
            <person name="Takada K."/>
            <person name="Gernert C."/>
            <person name="Steffens U.A."/>
            <person name="Heycke N."/>
            <person name="Schmitt S."/>
            <person name="Rinke C."/>
            <person name="Helfrich E.J."/>
            <person name="Brachmann A.O."/>
            <person name="Gurgui C."/>
            <person name="Wakimoto T."/>
            <person name="Kracht M."/>
            <person name="Crusemann M."/>
            <person name="Hentschel U."/>
            <person name="Abe I."/>
            <person name="Matsunaga S."/>
            <person name="Kalinowski J."/>
            <person name="Takeyama H."/>
            <person name="Piel J."/>
        </authorList>
    </citation>
    <scope>NUCLEOTIDE SEQUENCE [LARGE SCALE GENOMIC DNA]</scope>
    <source>
        <strain evidence="5">TSY2</strain>
    </source>
</reference>
<dbReference type="InterPro" id="IPR051803">
    <property type="entry name" value="TA_system_RelE-like_toxin"/>
</dbReference>
<dbReference type="InterPro" id="IPR007712">
    <property type="entry name" value="RelE/ParE_toxin"/>
</dbReference>
<dbReference type="Pfam" id="PF05016">
    <property type="entry name" value="ParE_toxin"/>
    <property type="match status" value="1"/>
</dbReference>
<accession>W4M122</accession>
<evidence type="ECO:0000256" key="1">
    <source>
        <dbReference type="ARBA" id="ARBA00006226"/>
    </source>
</evidence>
<keyword evidence="2" id="KW-1277">Toxin-antitoxin system</keyword>
<comment type="caution">
    <text evidence="4">The sequence shown here is derived from an EMBL/GenBank/DDBJ whole genome shotgun (WGS) entry which is preliminary data.</text>
</comment>
<dbReference type="PIRSF" id="PIRSF029218">
    <property type="entry name" value="ParE"/>
    <property type="match status" value="1"/>
</dbReference>
<dbReference type="SUPFAM" id="SSF143011">
    <property type="entry name" value="RelE-like"/>
    <property type="match status" value="1"/>
</dbReference>
<dbReference type="PANTHER" id="PTHR33755:SF9">
    <property type="entry name" value="TOXIN PARE1"/>
    <property type="match status" value="1"/>
</dbReference>
<dbReference type="Gene3D" id="3.30.2310.20">
    <property type="entry name" value="RelE-like"/>
    <property type="match status" value="1"/>
</dbReference>
<sequence length="91" mass="10597">MPRYRLSEAAKEDLIAIAQYGDEHFGVAQSDHYRERLKQRFAALAENPFLYPAVDHIQQGYRRSVCGVHSIYYRIVDDGVEIMRILGRQNI</sequence>
<dbReference type="InterPro" id="IPR035093">
    <property type="entry name" value="RelE/ParE_toxin_dom_sf"/>
</dbReference>
<dbReference type="EMBL" id="AZHX01001443">
    <property type="protein sequence ID" value="ETX03362.1"/>
    <property type="molecule type" value="Genomic_DNA"/>
</dbReference>
<evidence type="ECO:0000256" key="3">
    <source>
        <dbReference type="PIRNR" id="PIRNR029218"/>
    </source>
</evidence>
<dbReference type="PANTHER" id="PTHR33755">
    <property type="entry name" value="TOXIN PARE1-RELATED"/>
    <property type="match status" value="1"/>
</dbReference>
<gene>
    <name evidence="4" type="ORF">ETSY2_33690</name>
</gene>
<protein>
    <recommendedName>
        <fullName evidence="3">Toxin</fullName>
    </recommendedName>
</protein>
<comment type="similarity">
    <text evidence="1 3">Belongs to the RelE toxin family.</text>
</comment>
<evidence type="ECO:0000313" key="4">
    <source>
        <dbReference type="EMBL" id="ETX03362.1"/>
    </source>
</evidence>
<dbReference type="InterPro" id="IPR028344">
    <property type="entry name" value="ParE1/4"/>
</dbReference>
<organism evidence="4 5">
    <name type="scientific">Candidatus Entotheonella gemina</name>
    <dbReference type="NCBI Taxonomy" id="1429439"/>
    <lineage>
        <taxon>Bacteria</taxon>
        <taxon>Pseudomonadati</taxon>
        <taxon>Nitrospinota/Tectimicrobiota group</taxon>
        <taxon>Candidatus Tectimicrobiota</taxon>
        <taxon>Candidatus Entotheonellia</taxon>
        <taxon>Candidatus Entotheonellales</taxon>
        <taxon>Candidatus Entotheonellaceae</taxon>
        <taxon>Candidatus Entotheonella</taxon>
    </lineage>
</organism>